<dbReference type="Proteomes" id="UP000292260">
    <property type="component" value="Unassembled WGS sequence"/>
</dbReference>
<gene>
    <name evidence="2" type="ORF">MCC10043_1233</name>
    <name evidence="3" type="ORF">MCC10076_1090</name>
</gene>
<evidence type="ECO:0000313" key="5">
    <source>
        <dbReference type="Proteomes" id="UP000292751"/>
    </source>
</evidence>
<organism evidence="3 5">
    <name type="scientific">Bifidobacterium longum subsp. longum</name>
    <dbReference type="NCBI Taxonomy" id="1679"/>
    <lineage>
        <taxon>Bacteria</taxon>
        <taxon>Bacillati</taxon>
        <taxon>Actinomycetota</taxon>
        <taxon>Actinomycetes</taxon>
        <taxon>Bifidobacteriales</taxon>
        <taxon>Bifidobacteriaceae</taxon>
        <taxon>Bifidobacterium</taxon>
    </lineage>
</organism>
<feature type="compositionally biased region" description="Basic and acidic residues" evidence="1">
    <location>
        <begin position="165"/>
        <end position="178"/>
    </location>
</feature>
<accession>A0A4R0U1K8</accession>
<reference evidence="3" key="2">
    <citation type="submission" date="2019-02" db="EMBL/GenBank/DDBJ databases">
        <authorList>
            <person name="Odamaki T."/>
        </authorList>
    </citation>
    <scope>NUCLEOTIDE SEQUENCE</scope>
    <source>
        <strain evidence="2">MCC10043</strain>
        <strain evidence="3">MCC10076</strain>
    </source>
</reference>
<feature type="region of interest" description="Disordered" evidence="1">
    <location>
        <begin position="154"/>
        <end position="178"/>
    </location>
</feature>
<dbReference type="AlphaFoldDB" id="A0A4R0U1K8"/>
<evidence type="ECO:0000256" key="1">
    <source>
        <dbReference type="SAM" id="MobiDB-lite"/>
    </source>
</evidence>
<evidence type="ECO:0000313" key="4">
    <source>
        <dbReference type="Proteomes" id="UP000292260"/>
    </source>
</evidence>
<dbReference type="EMBL" id="SHQU01000025">
    <property type="protein sequence ID" value="TCE40542.1"/>
    <property type="molecule type" value="Genomic_DNA"/>
</dbReference>
<proteinExistence type="predicted"/>
<evidence type="ECO:0000313" key="3">
    <source>
        <dbReference type="EMBL" id="TCE98435.1"/>
    </source>
</evidence>
<dbReference type="Proteomes" id="UP000292751">
    <property type="component" value="Unassembled WGS sequence"/>
</dbReference>
<sequence>MPSGGARAKAGRMPDPSSEAFQQRAAGLFALPANGYRRPHPKFPLPRYVVWFTFKDDDGFHREPDDAASAQWNERERDVWNELWRYPQGYAWSRPQYKYLQHMVALYVRQYVLCESSDAKAADRTTLCRYADSIGLTPQGLRLNGWRIVADEKPQPHRKSAKIVDFPDPRDEWQSMQE</sequence>
<name>A0A4R0U1K8_BIFLL</name>
<dbReference type="EMBL" id="SHRX01000016">
    <property type="protein sequence ID" value="TCE98435.1"/>
    <property type="molecule type" value="Genomic_DNA"/>
</dbReference>
<reference evidence="4 5" key="1">
    <citation type="journal article" date="2018" name="Sci. Rep.">
        <title>Genomic diversity and distribution of Bifidobacterium longum subsp. longum across the human lifespan.</title>
        <authorList>
            <person name="Odamaki T."/>
            <person name="Bottacini F."/>
            <person name="Kato K."/>
            <person name="Mitsuyama E."/>
            <person name="Yoshida K."/>
            <person name="Horigome A."/>
            <person name="Xiao J.Z."/>
            <person name="van Sinderen D."/>
        </authorList>
    </citation>
    <scope>NUCLEOTIDE SEQUENCE [LARGE SCALE GENOMIC DNA]</scope>
    <source>
        <strain evidence="2 4">MCC10043</strain>
        <strain evidence="3 5">MCC10076</strain>
    </source>
</reference>
<comment type="caution">
    <text evidence="3">The sequence shown here is derived from an EMBL/GenBank/DDBJ whole genome shotgun (WGS) entry which is preliminary data.</text>
</comment>
<evidence type="ECO:0000313" key="2">
    <source>
        <dbReference type="EMBL" id="TCE40542.1"/>
    </source>
</evidence>
<dbReference type="RefSeq" id="WP_032739050.1">
    <property type="nucleotide sequence ID" value="NZ_JAESIN010000006.1"/>
</dbReference>
<protein>
    <submittedName>
        <fullName evidence="3">Uncharacterized protein</fullName>
    </submittedName>
</protein>